<dbReference type="AlphaFoldDB" id="A0ABD0X4L2"/>
<evidence type="ECO:0000313" key="3">
    <source>
        <dbReference type="Proteomes" id="UP001557470"/>
    </source>
</evidence>
<keyword evidence="1" id="KW-1133">Transmembrane helix</keyword>
<keyword evidence="1" id="KW-0472">Membrane</keyword>
<organism evidence="2 3">
    <name type="scientific">Umbra pygmaea</name>
    <name type="common">Eastern mudminnow</name>
    <dbReference type="NCBI Taxonomy" id="75934"/>
    <lineage>
        <taxon>Eukaryota</taxon>
        <taxon>Metazoa</taxon>
        <taxon>Chordata</taxon>
        <taxon>Craniata</taxon>
        <taxon>Vertebrata</taxon>
        <taxon>Euteleostomi</taxon>
        <taxon>Actinopterygii</taxon>
        <taxon>Neopterygii</taxon>
        <taxon>Teleostei</taxon>
        <taxon>Protacanthopterygii</taxon>
        <taxon>Esociformes</taxon>
        <taxon>Umbridae</taxon>
        <taxon>Umbra</taxon>
    </lineage>
</organism>
<keyword evidence="1" id="KW-0812">Transmembrane</keyword>
<reference evidence="2 3" key="1">
    <citation type="submission" date="2024-06" db="EMBL/GenBank/DDBJ databases">
        <authorList>
            <person name="Pan Q."/>
            <person name="Wen M."/>
            <person name="Jouanno E."/>
            <person name="Zahm M."/>
            <person name="Klopp C."/>
            <person name="Cabau C."/>
            <person name="Louis A."/>
            <person name="Berthelot C."/>
            <person name="Parey E."/>
            <person name="Roest Crollius H."/>
            <person name="Montfort J."/>
            <person name="Robinson-Rechavi M."/>
            <person name="Bouchez O."/>
            <person name="Lampietro C."/>
            <person name="Lopez Roques C."/>
            <person name="Donnadieu C."/>
            <person name="Postlethwait J."/>
            <person name="Bobe J."/>
            <person name="Verreycken H."/>
            <person name="Guiguen Y."/>
        </authorList>
    </citation>
    <scope>NUCLEOTIDE SEQUENCE [LARGE SCALE GENOMIC DNA]</scope>
    <source>
        <strain evidence="2">Up_M1</strain>
        <tissue evidence="2">Testis</tissue>
    </source>
</reference>
<sequence length="103" mass="11790">MAPKSLSEKFLNLEENDLKESTCICSKQCNNCKIFLGFFVLSLSLHLVTLFCYLDLRSEMKRGILLKNREEALSRSDTASMNDRYSPVFQLLDISYPTDLQVG</sequence>
<evidence type="ECO:0000256" key="1">
    <source>
        <dbReference type="SAM" id="Phobius"/>
    </source>
</evidence>
<accession>A0ABD0X4L2</accession>
<keyword evidence="3" id="KW-1185">Reference proteome</keyword>
<proteinExistence type="predicted"/>
<protein>
    <submittedName>
        <fullName evidence="2">Uncharacterized protein</fullName>
    </submittedName>
</protein>
<gene>
    <name evidence="2" type="ORF">UPYG_G00119320</name>
</gene>
<comment type="caution">
    <text evidence="2">The sequence shown here is derived from an EMBL/GenBank/DDBJ whole genome shotgun (WGS) entry which is preliminary data.</text>
</comment>
<name>A0ABD0X4L2_UMBPY</name>
<evidence type="ECO:0000313" key="2">
    <source>
        <dbReference type="EMBL" id="KAL0994213.1"/>
    </source>
</evidence>
<dbReference type="EMBL" id="JAGEUA010000003">
    <property type="protein sequence ID" value="KAL0994213.1"/>
    <property type="molecule type" value="Genomic_DNA"/>
</dbReference>
<dbReference type="Proteomes" id="UP001557470">
    <property type="component" value="Unassembled WGS sequence"/>
</dbReference>
<feature type="transmembrane region" description="Helical" evidence="1">
    <location>
        <begin position="34"/>
        <end position="54"/>
    </location>
</feature>